<evidence type="ECO:0000313" key="10">
    <source>
        <dbReference type="Proteomes" id="UP000719412"/>
    </source>
</evidence>
<dbReference type="InterPro" id="IPR058912">
    <property type="entry name" value="HTH_animal"/>
</dbReference>
<dbReference type="Pfam" id="PF26215">
    <property type="entry name" value="HTH_animal"/>
    <property type="match status" value="1"/>
</dbReference>
<evidence type="ECO:0000256" key="4">
    <source>
        <dbReference type="ARBA" id="ARBA00023136"/>
    </source>
</evidence>
<evidence type="ECO:0000259" key="8">
    <source>
        <dbReference type="PROSITE" id="PS51225"/>
    </source>
</evidence>
<dbReference type="PROSITE" id="PS51225">
    <property type="entry name" value="MARVEL"/>
    <property type="match status" value="1"/>
</dbReference>
<keyword evidence="3 7" id="KW-1133">Transmembrane helix</keyword>
<feature type="transmembrane region" description="Helical" evidence="7">
    <location>
        <begin position="12"/>
        <end position="34"/>
    </location>
</feature>
<keyword evidence="2 5" id="KW-0812">Transmembrane</keyword>
<keyword evidence="4 5" id="KW-0472">Membrane</keyword>
<accession>A0A8J6HFR8</accession>
<feature type="transmembrane region" description="Helical" evidence="7">
    <location>
        <begin position="70"/>
        <end position="91"/>
    </location>
</feature>
<evidence type="ECO:0000313" key="9">
    <source>
        <dbReference type="EMBL" id="KAH0813326.1"/>
    </source>
</evidence>
<reference evidence="9" key="1">
    <citation type="journal article" date="2020" name="J Insects Food Feed">
        <title>The yellow mealworm (Tenebrio molitor) genome: a resource for the emerging insects as food and feed industry.</title>
        <authorList>
            <person name="Eriksson T."/>
            <person name="Andere A."/>
            <person name="Kelstrup H."/>
            <person name="Emery V."/>
            <person name="Picard C."/>
        </authorList>
    </citation>
    <scope>NUCLEOTIDE SEQUENCE</scope>
    <source>
        <strain evidence="9">Stoneville</strain>
        <tissue evidence="9">Whole head</tissue>
    </source>
</reference>
<keyword evidence="10" id="KW-1185">Reference proteome</keyword>
<proteinExistence type="predicted"/>
<reference evidence="9" key="2">
    <citation type="submission" date="2021-08" db="EMBL/GenBank/DDBJ databases">
        <authorList>
            <person name="Eriksson T."/>
        </authorList>
    </citation>
    <scope>NUCLEOTIDE SEQUENCE</scope>
    <source>
        <strain evidence="9">Stoneville</strain>
        <tissue evidence="9">Whole head</tissue>
    </source>
</reference>
<comment type="caution">
    <text evidence="9">The sequence shown here is derived from an EMBL/GenBank/DDBJ whole genome shotgun (WGS) entry which is preliminary data.</text>
</comment>
<evidence type="ECO:0000256" key="7">
    <source>
        <dbReference type="SAM" id="Phobius"/>
    </source>
</evidence>
<name>A0A8J6HFR8_TENMO</name>
<comment type="subcellular location">
    <subcellularLocation>
        <location evidence="1">Membrane</location>
        <topology evidence="1">Multi-pass membrane protein</topology>
    </subcellularLocation>
</comment>
<feature type="compositionally biased region" description="Polar residues" evidence="6">
    <location>
        <begin position="245"/>
        <end position="254"/>
    </location>
</feature>
<evidence type="ECO:0000256" key="2">
    <source>
        <dbReference type="ARBA" id="ARBA00022692"/>
    </source>
</evidence>
<dbReference type="InterPro" id="IPR008253">
    <property type="entry name" value="Marvel"/>
</dbReference>
<dbReference type="GO" id="GO:0016020">
    <property type="term" value="C:membrane"/>
    <property type="evidence" value="ECO:0007669"/>
    <property type="project" value="UniProtKB-SubCell"/>
</dbReference>
<evidence type="ECO:0000256" key="5">
    <source>
        <dbReference type="PROSITE-ProRule" id="PRU00581"/>
    </source>
</evidence>
<sequence>MALASPALLSGTHFFLFVATTSFIGTLIWVFIYLLGIREALNLPIHWILTIGVVAQGRRVEGVLTLLQELVNTGICTGAYVIAFIVQLSIWPTSRYHYHRGANIAAGVFGILNAIAYGLGSYLLYIEYKAPARIPQEEIITEVETAIRHLPKEEAEEIRLETCRILKKSKPPKRNLSRDELKALSELKKDKDIVILRADKGNITVIMDQNEYNDKISQLLDPEHYTKLKKDPTPTIERRTREIIKQSSIPQQEQRPLLPSSTRPPSLYGLPKIHKNVRLDTTDILVSFDVVSLFTNVPVEDSVELIKQNLITQGLREDIPELVRFCLTSTYFLWKGNYYEQKEGAAMGSPLSPVIANLFMETFEQEALELAPLKPKLWKRSILELPEHSSIKFTMEIEENNQIPYLDVLVTRDKDQLRHTVYRKKTHSDRYLNAQSHHHPQQKRASMKTLFHRAETICAEDSKERELRHIKWALKCNGFSDRDIRFARKVRQHTEQQTYRKFACLPYVQGVTDRIRKILEKRNIGTRFTTERKISQILPTPKDKLPLFQSEGIYKVECLCGKCYIGQTGRSIGSIQCRLKEHSRAIKQYDKEKSALAEHKFEDGDTRSTLKKQ</sequence>
<feature type="transmembrane region" description="Helical" evidence="7">
    <location>
        <begin position="41"/>
        <end position="58"/>
    </location>
</feature>
<dbReference type="Proteomes" id="UP000719412">
    <property type="component" value="Unassembled WGS sequence"/>
</dbReference>
<evidence type="ECO:0000256" key="1">
    <source>
        <dbReference type="ARBA" id="ARBA00004141"/>
    </source>
</evidence>
<dbReference type="PANTHER" id="PTHR21301">
    <property type="entry name" value="REVERSE TRANSCRIPTASE"/>
    <property type="match status" value="1"/>
</dbReference>
<dbReference type="EMBL" id="JABDTM020025392">
    <property type="protein sequence ID" value="KAH0813326.1"/>
    <property type="molecule type" value="Genomic_DNA"/>
</dbReference>
<dbReference type="AlphaFoldDB" id="A0A8J6HFR8"/>
<organism evidence="9 10">
    <name type="scientific">Tenebrio molitor</name>
    <name type="common">Yellow mealworm beetle</name>
    <dbReference type="NCBI Taxonomy" id="7067"/>
    <lineage>
        <taxon>Eukaryota</taxon>
        <taxon>Metazoa</taxon>
        <taxon>Ecdysozoa</taxon>
        <taxon>Arthropoda</taxon>
        <taxon>Hexapoda</taxon>
        <taxon>Insecta</taxon>
        <taxon>Pterygota</taxon>
        <taxon>Neoptera</taxon>
        <taxon>Endopterygota</taxon>
        <taxon>Coleoptera</taxon>
        <taxon>Polyphaga</taxon>
        <taxon>Cucujiformia</taxon>
        <taxon>Tenebrionidae</taxon>
        <taxon>Tenebrio</taxon>
    </lineage>
</organism>
<evidence type="ECO:0000256" key="3">
    <source>
        <dbReference type="ARBA" id="ARBA00022989"/>
    </source>
</evidence>
<evidence type="ECO:0000256" key="6">
    <source>
        <dbReference type="SAM" id="MobiDB-lite"/>
    </source>
</evidence>
<protein>
    <recommendedName>
        <fullName evidence="8">MARVEL domain-containing protein</fullName>
    </recommendedName>
</protein>
<feature type="region of interest" description="Disordered" evidence="6">
    <location>
        <begin position="244"/>
        <end position="263"/>
    </location>
</feature>
<gene>
    <name evidence="9" type="ORF">GEV33_009466</name>
</gene>
<feature type="transmembrane region" description="Helical" evidence="7">
    <location>
        <begin position="103"/>
        <end position="125"/>
    </location>
</feature>
<dbReference type="PANTHER" id="PTHR21301:SF11">
    <property type="entry name" value="GIY-YIG DOMAIN-CONTAINING PROTEIN"/>
    <property type="match status" value="1"/>
</dbReference>
<feature type="domain" description="MARVEL" evidence="8">
    <location>
        <begin position="1"/>
        <end position="129"/>
    </location>
</feature>